<protein>
    <submittedName>
        <fullName evidence="2">GreA/GreB family elongation factor</fullName>
    </submittedName>
</protein>
<dbReference type="Proteomes" id="UP000321367">
    <property type="component" value="Unassembled WGS sequence"/>
</dbReference>
<dbReference type="OrthoDB" id="667380at2"/>
<evidence type="ECO:0000313" key="2">
    <source>
        <dbReference type="EMBL" id="TXD95464.1"/>
    </source>
</evidence>
<reference evidence="2 3" key="1">
    <citation type="submission" date="2019-08" db="EMBL/GenBank/DDBJ databases">
        <title>Genome sequence of Gillisia hiemivivida IC154 (type strain).</title>
        <authorList>
            <person name="Bowman J.P."/>
        </authorList>
    </citation>
    <scope>NUCLEOTIDE SEQUENCE [LARGE SCALE GENOMIC DNA]</scope>
    <source>
        <strain evidence="2 3">IC154</strain>
    </source>
</reference>
<comment type="caution">
    <text evidence="2">The sequence shown here is derived from an EMBL/GenBank/DDBJ whole genome shotgun (WGS) entry which is preliminary data.</text>
</comment>
<dbReference type="InterPro" id="IPR001437">
    <property type="entry name" value="Tscrpt_elong_fac_GreA/B_C"/>
</dbReference>
<evidence type="ECO:0000259" key="1">
    <source>
        <dbReference type="Pfam" id="PF01272"/>
    </source>
</evidence>
<keyword evidence="2" id="KW-0251">Elongation factor</keyword>
<dbReference type="SUPFAM" id="SSF54534">
    <property type="entry name" value="FKBP-like"/>
    <property type="match status" value="1"/>
</dbReference>
<dbReference type="InterPro" id="IPR036953">
    <property type="entry name" value="GreA/GreB_C_sf"/>
</dbReference>
<dbReference type="GO" id="GO:0003677">
    <property type="term" value="F:DNA binding"/>
    <property type="evidence" value="ECO:0007669"/>
    <property type="project" value="InterPro"/>
</dbReference>
<dbReference type="EMBL" id="VORY01000001">
    <property type="protein sequence ID" value="TXD95464.1"/>
    <property type="molecule type" value="Genomic_DNA"/>
</dbReference>
<gene>
    <name evidence="2" type="ORF">ES724_00065</name>
</gene>
<sequence length="156" mass="17082">MDHSVLKIKMKEELYKKCEGYLEEKIARISHSIQDLELALTNESKSSAGDKYETSREMINIEIHKLSTQLQQFQKLQVTLELAKRNAATEIVKMGSLVEATNAIYFICIPIGEVIVGDKKAYVIGAGSPIGQALIGKSVGDSFSFNAVSGTIVSIS</sequence>
<dbReference type="Pfam" id="PF01272">
    <property type="entry name" value="GreA_GreB"/>
    <property type="match status" value="1"/>
</dbReference>
<proteinExistence type="predicted"/>
<organism evidence="2 3">
    <name type="scientific">Gillisia hiemivivida</name>
    <dbReference type="NCBI Taxonomy" id="291190"/>
    <lineage>
        <taxon>Bacteria</taxon>
        <taxon>Pseudomonadati</taxon>
        <taxon>Bacteroidota</taxon>
        <taxon>Flavobacteriia</taxon>
        <taxon>Flavobacteriales</taxon>
        <taxon>Flavobacteriaceae</taxon>
        <taxon>Gillisia</taxon>
    </lineage>
</organism>
<feature type="domain" description="Transcription elongation factor GreA/GreB C-terminal" evidence="1">
    <location>
        <begin position="120"/>
        <end position="152"/>
    </location>
</feature>
<keyword evidence="2" id="KW-0648">Protein biosynthesis</keyword>
<keyword evidence="3" id="KW-1185">Reference proteome</keyword>
<dbReference type="GO" id="GO:0003746">
    <property type="term" value="F:translation elongation factor activity"/>
    <property type="evidence" value="ECO:0007669"/>
    <property type="project" value="UniProtKB-KW"/>
</dbReference>
<dbReference type="Gene3D" id="3.10.50.30">
    <property type="entry name" value="Transcription elongation factor, GreA/GreB, C-terminal domain"/>
    <property type="match status" value="1"/>
</dbReference>
<dbReference type="GO" id="GO:0032784">
    <property type="term" value="P:regulation of DNA-templated transcription elongation"/>
    <property type="evidence" value="ECO:0007669"/>
    <property type="project" value="InterPro"/>
</dbReference>
<name>A0A5C6ZYG8_9FLAO</name>
<dbReference type="RefSeq" id="WP_146928067.1">
    <property type="nucleotide sequence ID" value="NZ_CBCSHZ010000002.1"/>
</dbReference>
<evidence type="ECO:0000313" key="3">
    <source>
        <dbReference type="Proteomes" id="UP000321367"/>
    </source>
</evidence>
<dbReference type="AlphaFoldDB" id="A0A5C6ZYG8"/>
<accession>A0A5C6ZYG8</accession>